<dbReference type="AlphaFoldDB" id="A0A9W8AIT1"/>
<feature type="compositionally biased region" description="Low complexity" evidence="1">
    <location>
        <begin position="596"/>
        <end position="605"/>
    </location>
</feature>
<name>A0A9W8AIT1_9FUNG</name>
<organism evidence="3 4">
    <name type="scientific">Tieghemiomyces parasiticus</name>
    <dbReference type="NCBI Taxonomy" id="78921"/>
    <lineage>
        <taxon>Eukaryota</taxon>
        <taxon>Fungi</taxon>
        <taxon>Fungi incertae sedis</taxon>
        <taxon>Zoopagomycota</taxon>
        <taxon>Kickxellomycotina</taxon>
        <taxon>Dimargaritomycetes</taxon>
        <taxon>Dimargaritales</taxon>
        <taxon>Dimargaritaceae</taxon>
        <taxon>Tieghemiomyces</taxon>
    </lineage>
</organism>
<dbReference type="SUPFAM" id="SSF50729">
    <property type="entry name" value="PH domain-like"/>
    <property type="match status" value="2"/>
</dbReference>
<feature type="domain" description="PH" evidence="2">
    <location>
        <begin position="109"/>
        <end position="257"/>
    </location>
</feature>
<evidence type="ECO:0000313" key="3">
    <source>
        <dbReference type="EMBL" id="KAJ1930240.1"/>
    </source>
</evidence>
<feature type="compositionally biased region" description="Low complexity" evidence="1">
    <location>
        <begin position="544"/>
        <end position="574"/>
    </location>
</feature>
<dbReference type="EMBL" id="JANBPT010000012">
    <property type="protein sequence ID" value="KAJ1930240.1"/>
    <property type="molecule type" value="Genomic_DNA"/>
</dbReference>
<feature type="region of interest" description="Disordered" evidence="1">
    <location>
        <begin position="767"/>
        <end position="789"/>
    </location>
</feature>
<feature type="compositionally biased region" description="Low complexity" evidence="1">
    <location>
        <begin position="484"/>
        <end position="509"/>
    </location>
</feature>
<dbReference type="CDD" id="cd00821">
    <property type="entry name" value="PH"/>
    <property type="match status" value="1"/>
</dbReference>
<feature type="compositionally biased region" description="Low complexity" evidence="1">
    <location>
        <begin position="75"/>
        <end position="104"/>
    </location>
</feature>
<feature type="compositionally biased region" description="Low complexity" evidence="1">
    <location>
        <begin position="33"/>
        <end position="44"/>
    </location>
</feature>
<feature type="region of interest" description="Disordered" evidence="1">
    <location>
        <begin position="455"/>
        <end position="668"/>
    </location>
</feature>
<evidence type="ECO:0000256" key="1">
    <source>
        <dbReference type="SAM" id="MobiDB-lite"/>
    </source>
</evidence>
<dbReference type="PROSITE" id="PS50003">
    <property type="entry name" value="PH_DOMAIN"/>
    <property type="match status" value="2"/>
</dbReference>
<feature type="compositionally biased region" description="Low complexity" evidence="1">
    <location>
        <begin position="331"/>
        <end position="342"/>
    </location>
</feature>
<protein>
    <recommendedName>
        <fullName evidence="2">PH domain-containing protein</fullName>
    </recommendedName>
</protein>
<keyword evidence="4" id="KW-1185">Reference proteome</keyword>
<sequence>MSEIQAATPVAPVVAETKPHDRDSVIAEETPQTAVDTPAEPATATEVAAVEPITAEIPATASVTEEVPAIADTQAPVETEPATTTAETTEAAPAATEEAAAPAPEEPVVPIRSGYLQQRGPRPLRLWQKRYFAFRAEPYALNDLNLVYKKNVNRGLRFIRASERAAAADKGNDELFADIATATVDGKGLLYYYKSDKDTKAPLGIINLRHLSSSPAVEKGLRSHAFAVKTTSRDYILAASSSKDVQGWLASLEAEASDLPDVTSNEAFQSALEALKEKSASTKPAPAAAAVVATAAATAETAEAAANPETTRAGLTDNEIFSGSEAEPEAETPAAVPATEAPTVSKRKSYFSAFDNFLKSRSATSTPKAEETPATEAEAAAEETPAAPEVAEGEAAREAEVAPAAAEEEATAAPAEGEKSIVAAEGEKAAAATTSAADQAKAKAKELGTFISKFLPKRPAHEAETPAEAEATTAETPEAEAAAEPEVAAPAPTEETTAAAEPEVPTTEEPTTDAAKSPESPARSSSPIQRTLTKLLRPLHFGKPAEAATPVAAEEAPAAEAEAATEETPAAAETADGEATREAETTPAAVEEETPAAEPEAPAVAKPNSFLKRLGTLSRNIRHPSATASPTAATEPETEASAPAEEPTAAEAAPAEPEANVEATPTAPASLKSGFLQKQSQFVKGYDRRFVSLTDQGKVVYGKSDKETRNLKSFPISKLTKVTKVEDGKRPFTFDIATAGRTYRFVADSDEERTSWIDALTAYQTTLPEPESKVETAPATSDDAPTLPPVTTDALTPTVEEVAVVATPEAVTEPAAVPDVVVPTAESGAIAVEVKAEEVPVAAAPKVE</sequence>
<feature type="compositionally biased region" description="Low complexity" evidence="1">
    <location>
        <begin position="1"/>
        <end position="15"/>
    </location>
</feature>
<dbReference type="Proteomes" id="UP001150569">
    <property type="component" value="Unassembled WGS sequence"/>
</dbReference>
<feature type="compositionally biased region" description="Low complexity" evidence="1">
    <location>
        <begin position="624"/>
        <end position="668"/>
    </location>
</feature>
<dbReference type="InterPro" id="IPR001849">
    <property type="entry name" value="PH_domain"/>
</dbReference>
<feature type="compositionally biased region" description="Low complexity" evidence="1">
    <location>
        <begin position="466"/>
        <end position="476"/>
    </location>
</feature>
<dbReference type="Gene3D" id="2.30.29.30">
    <property type="entry name" value="Pleckstrin-homology domain (PH domain)/Phosphotyrosine-binding domain (PTB)"/>
    <property type="match status" value="2"/>
</dbReference>
<dbReference type="SMART" id="SM00233">
    <property type="entry name" value="PH"/>
    <property type="match status" value="2"/>
</dbReference>
<dbReference type="InterPro" id="IPR039483">
    <property type="entry name" value="Meu6_PH_dom"/>
</dbReference>
<feature type="region of interest" description="Disordered" evidence="1">
    <location>
        <begin position="362"/>
        <end position="418"/>
    </location>
</feature>
<dbReference type="Pfam" id="PF00169">
    <property type="entry name" value="PH"/>
    <property type="match status" value="1"/>
</dbReference>
<feature type="compositionally biased region" description="Polar residues" evidence="1">
    <location>
        <begin position="522"/>
        <end position="532"/>
    </location>
</feature>
<dbReference type="PANTHER" id="PTHR14336">
    <property type="entry name" value="TANDEM PH DOMAIN CONTAINING PROTEIN"/>
    <property type="match status" value="1"/>
</dbReference>
<evidence type="ECO:0000313" key="4">
    <source>
        <dbReference type="Proteomes" id="UP001150569"/>
    </source>
</evidence>
<feature type="region of interest" description="Disordered" evidence="1">
    <location>
        <begin position="1"/>
        <end position="44"/>
    </location>
</feature>
<evidence type="ECO:0000259" key="2">
    <source>
        <dbReference type="PROSITE" id="PS50003"/>
    </source>
</evidence>
<reference evidence="3" key="1">
    <citation type="submission" date="2022-07" db="EMBL/GenBank/DDBJ databases">
        <title>Phylogenomic reconstructions and comparative analyses of Kickxellomycotina fungi.</title>
        <authorList>
            <person name="Reynolds N.K."/>
            <person name="Stajich J.E."/>
            <person name="Barry K."/>
            <person name="Grigoriev I.V."/>
            <person name="Crous P."/>
            <person name="Smith M.E."/>
        </authorList>
    </citation>
    <scope>NUCLEOTIDE SEQUENCE</scope>
    <source>
        <strain evidence="3">RSA 861</strain>
    </source>
</reference>
<dbReference type="Pfam" id="PF15406">
    <property type="entry name" value="PH_6"/>
    <property type="match status" value="1"/>
</dbReference>
<feature type="region of interest" description="Disordered" evidence="1">
    <location>
        <begin position="323"/>
        <end position="342"/>
    </location>
</feature>
<dbReference type="OrthoDB" id="5593352at2759"/>
<dbReference type="PANTHER" id="PTHR14336:SF8">
    <property type="entry name" value="PROTEIN OPY1"/>
    <property type="match status" value="1"/>
</dbReference>
<feature type="compositionally biased region" description="Low complexity" evidence="1">
    <location>
        <begin position="401"/>
        <end position="415"/>
    </location>
</feature>
<proteinExistence type="predicted"/>
<feature type="compositionally biased region" description="Low complexity" evidence="1">
    <location>
        <begin position="372"/>
        <end position="390"/>
    </location>
</feature>
<dbReference type="InterPro" id="IPR051707">
    <property type="entry name" value="PI-Interact_SigTrans_Reg"/>
</dbReference>
<accession>A0A9W8AIT1</accession>
<gene>
    <name evidence="3" type="ORF">IWQ60_000484</name>
</gene>
<comment type="caution">
    <text evidence="3">The sequence shown here is derived from an EMBL/GenBank/DDBJ whole genome shotgun (WGS) entry which is preliminary data.</text>
</comment>
<feature type="domain" description="PH" evidence="2">
    <location>
        <begin position="669"/>
        <end position="765"/>
    </location>
</feature>
<dbReference type="InterPro" id="IPR011993">
    <property type="entry name" value="PH-like_dom_sf"/>
</dbReference>
<feature type="region of interest" description="Disordered" evidence="1">
    <location>
        <begin position="74"/>
        <end position="104"/>
    </location>
</feature>